<dbReference type="AlphaFoldDB" id="A0A977KYH6"/>
<dbReference type="EMBL" id="CP073041">
    <property type="protein sequence ID" value="UXE60735.1"/>
    <property type="molecule type" value="Genomic_DNA"/>
</dbReference>
<dbReference type="KEGG" id="wna:KA717_35465"/>
<evidence type="ECO:0000259" key="1">
    <source>
        <dbReference type="Pfam" id="PF13175"/>
    </source>
</evidence>
<protein>
    <submittedName>
        <fullName evidence="2">AAA family ATPase</fullName>
    </submittedName>
</protein>
<evidence type="ECO:0000313" key="2">
    <source>
        <dbReference type="EMBL" id="UXE60735.1"/>
    </source>
</evidence>
<proteinExistence type="predicted"/>
<dbReference type="Pfam" id="PF13175">
    <property type="entry name" value="AAA_15"/>
    <property type="match status" value="1"/>
</dbReference>
<accession>A0A977KYH6</accession>
<dbReference type="Gene3D" id="3.40.50.300">
    <property type="entry name" value="P-loop containing nucleotide triphosphate hydrolases"/>
    <property type="match status" value="2"/>
</dbReference>
<gene>
    <name evidence="2" type="ORF">KA717_35465</name>
</gene>
<dbReference type="SUPFAM" id="SSF52540">
    <property type="entry name" value="P-loop containing nucleoside triphosphate hydrolases"/>
    <property type="match status" value="1"/>
</dbReference>
<sequence length="678" mass="79115">MNNDCVYIHGLGISSYRSFPKDIQQIYPFKKVNLFIGRNNSGKSNILNFLYKHYLSIFRGEEIEFENVDYHDFALLQKNEIKTEFYFYARKGWKEELINKHKSIPKNNNNSFRYKLENQPKNEILQKILESDQLSKNEDSYFCLTNHQYSIGSHFEFKNLEINDFEKIISSDKQFTTEYLEGLHSDLKQNGLEGWKNLTENSKKSEIKSIKQSFDSSRFDHPIDQEKENKRIENDNKISYLKEIFGYVCDFMLDYSGYFKSYFKEDFGISLIPAIREIGNPGTTFDEKKEFNGQGLIDGLLKLQQPDYSEQHKKEQFNKINQFLRTVTDNESAKIEIPHDKSKILVEMDGKILPLQSLGTGIHEVIILAAAATIKENQVICMEEPELHLHPLLQKKLISYLQEKTNNQYFITTHSAHFLDTPDVSIFHVSYENGCSIVNRVETDNHKTTVLSDLGYKPSDLLQTNCVIWVEGPSDRIYLNYWIQCFSPELKEKIHYTIMFYGGGLLSHLSVSDSEDEDDLEQDLTDFISLLKINRNTVIMCDSDKSNKNDSLKPAIERIKAEFENTEFEGFHWITDGREVENYLNPDIVEEIIKQNHRNVDKISGKTIYSYFWKYKSSKVKRSPNADKINLARKLVKSYPVSKENFEKITNSSIKIKLEGWIEKLIHFICKSNGIQIT</sequence>
<dbReference type="Proteomes" id="UP001065613">
    <property type="component" value="Chromosome"/>
</dbReference>
<dbReference type="InterPro" id="IPR051396">
    <property type="entry name" value="Bact_Antivir_Def_Nuclease"/>
</dbReference>
<name>A0A977KYH6_9CYAN</name>
<dbReference type="InterPro" id="IPR041685">
    <property type="entry name" value="AAA_GajA/Old/RecF-like"/>
</dbReference>
<reference evidence="2" key="1">
    <citation type="submission" date="2021-04" db="EMBL/GenBank/DDBJ databases">
        <title>Genome sequence of Woronichinia naegeliana from Washington state freshwater lake bloom.</title>
        <authorList>
            <person name="Dreher T.W."/>
        </authorList>
    </citation>
    <scope>NUCLEOTIDE SEQUENCE</scope>
    <source>
        <strain evidence="2">WA131</strain>
    </source>
</reference>
<dbReference type="PANTHER" id="PTHR43581:SF2">
    <property type="entry name" value="EXCINUCLEASE ATPASE SUBUNIT"/>
    <property type="match status" value="1"/>
</dbReference>
<feature type="domain" description="Endonuclease GajA/Old nuclease/RecF-like AAA" evidence="1">
    <location>
        <begin position="13"/>
        <end position="418"/>
    </location>
</feature>
<dbReference type="InterPro" id="IPR027417">
    <property type="entry name" value="P-loop_NTPase"/>
</dbReference>
<organism evidence="2">
    <name type="scientific">Woronichinia naegeliana WA131</name>
    <dbReference type="NCBI Taxonomy" id="2824559"/>
    <lineage>
        <taxon>Bacteria</taxon>
        <taxon>Bacillati</taxon>
        <taxon>Cyanobacteriota</taxon>
        <taxon>Cyanophyceae</taxon>
        <taxon>Synechococcales</taxon>
        <taxon>Coelosphaeriaceae</taxon>
        <taxon>Woronichinia</taxon>
    </lineage>
</organism>
<dbReference type="PANTHER" id="PTHR43581">
    <property type="entry name" value="ATP/GTP PHOSPHATASE"/>
    <property type="match status" value="1"/>
</dbReference>